<keyword evidence="5 8" id="KW-0998">Cell outer membrane</keyword>
<comment type="similarity">
    <text evidence="8">Belongs to the Pal lipoprotein family.</text>
</comment>
<dbReference type="InterPro" id="IPR050330">
    <property type="entry name" value="Bact_OuterMem_StrucFunc"/>
</dbReference>
<keyword evidence="4 8" id="KW-0564">Palmitate</keyword>
<keyword evidence="1" id="KW-0132">Cell division</keyword>
<sequence>MKHIILLLMLVALFVSGCATTDVAVPDDKKGKDIGKISKDGKDDVVKIDRDKIRDGALTEEQIRAQMASLFKDIYFGYNRHDVSEGEKANLRKIADWLLKNANVSVLIEGHCDERGSNEYNLALGDQRAQSTKNFLVSLGVPASRLETISFGKEKPACMERSEECWMKNRRAHFVSSK</sequence>
<evidence type="ECO:0000256" key="3">
    <source>
        <dbReference type="ARBA" id="ARBA00023136"/>
    </source>
</evidence>
<dbReference type="PROSITE" id="PS51257">
    <property type="entry name" value="PROKAR_LIPOPROTEIN"/>
    <property type="match status" value="1"/>
</dbReference>
<name>A0ABR5SEJ0_9BACT</name>
<keyword evidence="7" id="KW-0131">Cell cycle</keyword>
<evidence type="ECO:0000256" key="6">
    <source>
        <dbReference type="ARBA" id="ARBA00023288"/>
    </source>
</evidence>
<dbReference type="EMBL" id="LNQR01000068">
    <property type="protein sequence ID" value="KWT84399.1"/>
    <property type="molecule type" value="Genomic_DNA"/>
</dbReference>
<dbReference type="CDD" id="cd07185">
    <property type="entry name" value="OmpA_C-like"/>
    <property type="match status" value="1"/>
</dbReference>
<dbReference type="InterPro" id="IPR039001">
    <property type="entry name" value="Pal"/>
</dbReference>
<dbReference type="PANTHER" id="PTHR30329:SF21">
    <property type="entry name" value="LIPOPROTEIN YIAD-RELATED"/>
    <property type="match status" value="1"/>
</dbReference>
<dbReference type="Proteomes" id="UP000060487">
    <property type="component" value="Unassembled WGS sequence"/>
</dbReference>
<dbReference type="InterPro" id="IPR036737">
    <property type="entry name" value="OmpA-like_sf"/>
</dbReference>
<protein>
    <recommendedName>
        <fullName evidence="8">Peptidoglycan-associated lipoprotein</fullName>
        <shortName evidence="8">PAL</shortName>
    </recommendedName>
</protein>
<dbReference type="RefSeq" id="WP_236861644.1">
    <property type="nucleotide sequence ID" value="NZ_LNQR01000068.1"/>
</dbReference>
<dbReference type="Gene3D" id="3.30.1330.60">
    <property type="entry name" value="OmpA-like domain"/>
    <property type="match status" value="1"/>
</dbReference>
<dbReference type="HAMAP" id="MF_02204">
    <property type="entry name" value="Pal"/>
    <property type="match status" value="1"/>
</dbReference>
<dbReference type="SUPFAM" id="SSF103088">
    <property type="entry name" value="OmpA-like"/>
    <property type="match status" value="1"/>
</dbReference>
<keyword evidence="6 8" id="KW-0449">Lipoprotein</keyword>
<feature type="domain" description="OmpA-like" evidence="10">
    <location>
        <begin position="63"/>
        <end position="178"/>
    </location>
</feature>
<evidence type="ECO:0000256" key="5">
    <source>
        <dbReference type="ARBA" id="ARBA00023237"/>
    </source>
</evidence>
<evidence type="ECO:0000259" key="10">
    <source>
        <dbReference type="PROSITE" id="PS51123"/>
    </source>
</evidence>
<evidence type="ECO:0000256" key="9">
    <source>
        <dbReference type="SAM" id="SignalP"/>
    </source>
</evidence>
<dbReference type="InterPro" id="IPR006665">
    <property type="entry name" value="OmpA-like"/>
</dbReference>
<organism evidence="11 12">
    <name type="scientific">Candidatus Magnetominusculus xianensis</name>
    <dbReference type="NCBI Taxonomy" id="1748249"/>
    <lineage>
        <taxon>Bacteria</taxon>
        <taxon>Pseudomonadati</taxon>
        <taxon>Nitrospirota</taxon>
        <taxon>Nitrospiria</taxon>
        <taxon>Nitrospirales</taxon>
        <taxon>Nitrospiraceae</taxon>
        <taxon>Candidatus Magnetominusculus</taxon>
    </lineage>
</organism>
<evidence type="ECO:0000256" key="2">
    <source>
        <dbReference type="ARBA" id="ARBA00022729"/>
    </source>
</evidence>
<dbReference type="Pfam" id="PF00691">
    <property type="entry name" value="OmpA"/>
    <property type="match status" value="1"/>
</dbReference>
<evidence type="ECO:0000256" key="4">
    <source>
        <dbReference type="ARBA" id="ARBA00023139"/>
    </source>
</evidence>
<gene>
    <name evidence="8" type="primary">pal</name>
    <name evidence="11" type="ORF">ASN18_1894</name>
</gene>
<dbReference type="PROSITE" id="PS51123">
    <property type="entry name" value="OMPA_2"/>
    <property type="match status" value="1"/>
</dbReference>
<dbReference type="InterPro" id="IPR014169">
    <property type="entry name" value="Pal_lipo_C"/>
</dbReference>
<keyword evidence="3 8" id="KW-0472">Membrane</keyword>
<evidence type="ECO:0000256" key="7">
    <source>
        <dbReference type="ARBA" id="ARBA00023306"/>
    </source>
</evidence>
<evidence type="ECO:0000313" key="12">
    <source>
        <dbReference type="Proteomes" id="UP000060487"/>
    </source>
</evidence>
<evidence type="ECO:0000256" key="1">
    <source>
        <dbReference type="ARBA" id="ARBA00022618"/>
    </source>
</evidence>
<keyword evidence="12" id="KW-1185">Reference proteome</keyword>
<dbReference type="PANTHER" id="PTHR30329">
    <property type="entry name" value="STATOR ELEMENT OF FLAGELLAR MOTOR COMPLEX"/>
    <property type="match status" value="1"/>
</dbReference>
<evidence type="ECO:0000313" key="11">
    <source>
        <dbReference type="EMBL" id="KWT84399.1"/>
    </source>
</evidence>
<comment type="caution">
    <text evidence="11">The sequence shown here is derived from an EMBL/GenBank/DDBJ whole genome shotgun (WGS) entry which is preliminary data.</text>
</comment>
<feature type="signal peptide" evidence="9">
    <location>
        <begin position="1"/>
        <end position="21"/>
    </location>
</feature>
<dbReference type="PRINTS" id="PR01021">
    <property type="entry name" value="OMPADOMAIN"/>
</dbReference>
<comment type="subcellular location">
    <subcellularLocation>
        <location evidence="8">Cell outer membrane</location>
        <topology evidence="8">Lipid-anchor</topology>
    </subcellularLocation>
</comment>
<reference evidence="11 12" key="1">
    <citation type="submission" date="2015-11" db="EMBL/GenBank/DDBJ databases">
        <authorList>
            <person name="Lin W."/>
        </authorList>
    </citation>
    <scope>NUCLEOTIDE SEQUENCE [LARGE SCALE GENOMIC DNA]</scope>
    <source>
        <strain evidence="11 12">HCH-1</strain>
    </source>
</reference>
<dbReference type="NCBIfam" id="TIGR02802">
    <property type="entry name" value="Pal_lipo"/>
    <property type="match status" value="1"/>
</dbReference>
<evidence type="ECO:0000256" key="8">
    <source>
        <dbReference type="HAMAP-Rule" id="MF_02204"/>
    </source>
</evidence>
<proteinExistence type="inferred from homology"/>
<keyword evidence="2 8" id="KW-0732">Signal</keyword>
<feature type="chain" id="PRO_5046028590" description="Peptidoglycan-associated lipoprotein" evidence="9">
    <location>
        <begin position="22"/>
        <end position="178"/>
    </location>
</feature>
<accession>A0ABR5SEJ0</accession>
<dbReference type="InterPro" id="IPR006664">
    <property type="entry name" value="OMP_bac"/>
</dbReference>